<feature type="region of interest" description="Disordered" evidence="3">
    <location>
        <begin position="230"/>
        <end position="372"/>
    </location>
</feature>
<dbReference type="NCBIfam" id="NF033747">
    <property type="entry name" value="class_E_sortase"/>
    <property type="match status" value="1"/>
</dbReference>
<sequence length="991" mass="98062">MVPPEYPANPSGSGRHRAPDGDAQTAYIPRITDTAPDGVPGGPLTSPAGPGTNVDPHPPASPPAHDEISAAAAAARRRAAEEAAGSAALRDDLGSRGAVSPTVTPVGPSGPVSEPLNGAQAGGYTPRRAAPHSEPVSPPAQPSWNATPTARIDTSLAAATLRSGAPTQPVAPGAAASAPGFPAPASTPGSPTPAGAHVPTTPAAANGFPAPAAANGFPAPASAGGFPAPAAANGSPAPAAANGSPAPAAANGFPAPASAGGHGLSTPTAATGSPGSAGSHGFPGPAAASSPAPSAAMHDTSTPAYANGFPAPAGATGSQASASGFPASTGAHGFPGSAGTNGFPAPTAATGSPASAGGHGFPGAPGSAGGHGSAVAAATQALPVATSAVAHGSSVSTTVPGAGNGHPAQPPAHGALSMPAPSAAHGALNMPAPSAAQGTLNMPAPSAAHGTLNMPAPSAAHGTFSMPASSAAQGTLNMPAPSAAHGALSMPVPAPPRNQTAPAPSVATDPLAAPAGSHPQALNTAGSYDGATTAWAPTADQQGRAQQGWSRTDYGSGTGWPPPEQAGTPTAPADWLPGDRQAGDRQADDRQGGDRQGGDRHAGEKQAGDRLPGDWQGADRHAGERLPGDWQGGDWQGGDRQGESAPAWTAGPTRDPSVTAVIRTIDAPTGILPAVTPARPAAPAVPPPGAAAQAARDAAGPDAALGAASVSPAAAHSGGVPEETEAEPAEDTKAKRGERVVKLRPEQTDEGYKSVYSELTRPTVGSRIRTGIRTSGELMITFGLVVLLFAGYQVFGNSAAVDAEQDTLGSELDQAWADPTVAPTASSAVKAPKAPGADLVGRLYIPKLDKKWVVVDGVQPDDIRYAPGHYPDTAKPGQVGNFSVAGHRVRKIFWRLDELQDGDVIGVETRESWYVYHVYQQEVVKPNQVEVVAPVPGKPKAKPTQALLTLTTCNPKFNNYERLIIHAELVKTVPRDQALPDAGMPAEMKAP</sequence>
<name>A0A1I2KLK1_9ACTN</name>
<protein>
    <submittedName>
        <fullName evidence="4">LPXTG-site transpeptidase (Sortase) family protein</fullName>
    </submittedName>
</protein>
<feature type="active site" description="Acyl-thioester intermediate" evidence="2">
    <location>
        <position position="953"/>
    </location>
</feature>
<evidence type="ECO:0000256" key="2">
    <source>
        <dbReference type="PIRSR" id="PIRSR605754-1"/>
    </source>
</evidence>
<feature type="compositionally biased region" description="Basic and acidic residues" evidence="3">
    <location>
        <begin position="730"/>
        <end position="742"/>
    </location>
</feature>
<dbReference type="InterPro" id="IPR005754">
    <property type="entry name" value="Sortase"/>
</dbReference>
<dbReference type="InterPro" id="IPR023365">
    <property type="entry name" value="Sortase_dom-sf"/>
</dbReference>
<feature type="region of interest" description="Disordered" evidence="3">
    <location>
        <begin position="394"/>
        <end position="656"/>
    </location>
</feature>
<dbReference type="InterPro" id="IPR042003">
    <property type="entry name" value="Sortase_E"/>
</dbReference>
<proteinExistence type="predicted"/>
<evidence type="ECO:0000313" key="4">
    <source>
        <dbReference type="EMBL" id="SFF67393.1"/>
    </source>
</evidence>
<evidence type="ECO:0000256" key="3">
    <source>
        <dbReference type="SAM" id="MobiDB-lite"/>
    </source>
</evidence>
<feature type="compositionally biased region" description="Low complexity" evidence="3">
    <location>
        <begin position="311"/>
        <end position="324"/>
    </location>
</feature>
<dbReference type="Proteomes" id="UP000199645">
    <property type="component" value="Unassembled WGS sequence"/>
</dbReference>
<feature type="compositionally biased region" description="Low complexity" evidence="3">
    <location>
        <begin position="230"/>
        <end position="259"/>
    </location>
</feature>
<organism evidence="4 5">
    <name type="scientific">Actinoplanes philippinensis</name>
    <dbReference type="NCBI Taxonomy" id="35752"/>
    <lineage>
        <taxon>Bacteria</taxon>
        <taxon>Bacillati</taxon>
        <taxon>Actinomycetota</taxon>
        <taxon>Actinomycetes</taxon>
        <taxon>Micromonosporales</taxon>
        <taxon>Micromonosporaceae</taxon>
        <taxon>Actinoplanes</taxon>
    </lineage>
</organism>
<feature type="region of interest" description="Disordered" evidence="3">
    <location>
        <begin position="678"/>
        <end position="742"/>
    </location>
</feature>
<dbReference type="EMBL" id="FONV01000017">
    <property type="protein sequence ID" value="SFF67393.1"/>
    <property type="molecule type" value="Genomic_DNA"/>
</dbReference>
<feature type="compositionally biased region" description="Low complexity" evidence="3">
    <location>
        <begin position="344"/>
        <end position="356"/>
    </location>
</feature>
<dbReference type="RefSeq" id="WP_239143891.1">
    <property type="nucleotide sequence ID" value="NZ_BOMT01000081.1"/>
</dbReference>
<feature type="compositionally biased region" description="Low complexity" evidence="3">
    <location>
        <begin position="690"/>
        <end position="721"/>
    </location>
</feature>
<feature type="compositionally biased region" description="Polar residues" evidence="3">
    <location>
        <begin position="539"/>
        <end position="555"/>
    </location>
</feature>
<evidence type="ECO:0000256" key="1">
    <source>
        <dbReference type="ARBA" id="ARBA00022801"/>
    </source>
</evidence>
<feature type="region of interest" description="Disordered" evidence="3">
    <location>
        <begin position="162"/>
        <end position="209"/>
    </location>
</feature>
<dbReference type="InterPro" id="IPR053465">
    <property type="entry name" value="Sortase_Class_E"/>
</dbReference>
<keyword evidence="1" id="KW-0378">Hydrolase</keyword>
<gene>
    <name evidence="4" type="ORF">SAMN05421541_117110</name>
</gene>
<feature type="compositionally biased region" description="Low complexity" evidence="3">
    <location>
        <begin position="99"/>
        <end position="113"/>
    </location>
</feature>
<evidence type="ECO:0000313" key="5">
    <source>
        <dbReference type="Proteomes" id="UP000199645"/>
    </source>
</evidence>
<dbReference type="STRING" id="35752.SAMN05421541_117110"/>
<feature type="compositionally biased region" description="Basic and acidic residues" evidence="3">
    <location>
        <begin position="581"/>
        <end position="627"/>
    </location>
</feature>
<keyword evidence="5" id="KW-1185">Reference proteome</keyword>
<reference evidence="4 5" key="1">
    <citation type="submission" date="2016-10" db="EMBL/GenBank/DDBJ databases">
        <authorList>
            <person name="de Groot N.N."/>
        </authorList>
    </citation>
    <scope>NUCLEOTIDE SEQUENCE [LARGE SCALE GENOMIC DNA]</scope>
    <source>
        <strain evidence="4 5">DSM 43019</strain>
    </source>
</reference>
<feature type="compositionally biased region" description="Polar residues" evidence="3">
    <location>
        <begin position="466"/>
        <end position="476"/>
    </location>
</feature>
<dbReference type="Gene3D" id="2.40.260.10">
    <property type="entry name" value="Sortase"/>
    <property type="match status" value="1"/>
</dbReference>
<dbReference type="NCBIfam" id="TIGR01076">
    <property type="entry name" value="sortase_fam"/>
    <property type="match status" value="1"/>
</dbReference>
<feature type="compositionally biased region" description="Low complexity" evidence="3">
    <location>
        <begin position="272"/>
        <end position="296"/>
    </location>
</feature>
<feature type="active site" description="Proton donor/acceptor" evidence="2">
    <location>
        <position position="887"/>
    </location>
</feature>
<feature type="compositionally biased region" description="Gly residues" evidence="3">
    <location>
        <begin position="357"/>
        <end position="372"/>
    </location>
</feature>
<dbReference type="AlphaFoldDB" id="A0A1I2KLK1"/>
<feature type="compositionally biased region" description="Low complexity" evidence="3">
    <location>
        <begin position="171"/>
        <end position="209"/>
    </location>
</feature>
<dbReference type="Pfam" id="PF04203">
    <property type="entry name" value="Sortase"/>
    <property type="match status" value="1"/>
</dbReference>
<dbReference type="SUPFAM" id="SSF63817">
    <property type="entry name" value="Sortase"/>
    <property type="match status" value="1"/>
</dbReference>
<dbReference type="CDD" id="cd05830">
    <property type="entry name" value="Sortase_E"/>
    <property type="match status" value="1"/>
</dbReference>
<feature type="region of interest" description="Disordered" evidence="3">
    <location>
        <begin position="1"/>
        <end position="147"/>
    </location>
</feature>
<accession>A0A1I2KLK1</accession>
<dbReference type="GO" id="GO:0016787">
    <property type="term" value="F:hydrolase activity"/>
    <property type="evidence" value="ECO:0007669"/>
    <property type="project" value="UniProtKB-KW"/>
</dbReference>